<dbReference type="InterPro" id="IPR025164">
    <property type="entry name" value="Toastrack_DUF4097"/>
</dbReference>
<dbReference type="EMBL" id="SGXG01000001">
    <property type="protein sequence ID" value="RZS97121.1"/>
    <property type="molecule type" value="Genomic_DNA"/>
</dbReference>
<evidence type="ECO:0000256" key="1">
    <source>
        <dbReference type="SAM" id="Phobius"/>
    </source>
</evidence>
<keyword evidence="1" id="KW-0472">Membrane</keyword>
<reference evidence="3 4" key="1">
    <citation type="submission" date="2019-02" db="EMBL/GenBank/DDBJ databases">
        <title>Genomic Encyclopedia of Archaeal and Bacterial Type Strains, Phase II (KMG-II): from individual species to whole genera.</title>
        <authorList>
            <person name="Goeker M."/>
        </authorList>
    </citation>
    <scope>NUCLEOTIDE SEQUENCE [LARGE SCALE GENOMIC DNA]</scope>
    <source>
        <strain evidence="3 4">DSM 21411</strain>
    </source>
</reference>
<proteinExistence type="predicted"/>
<gene>
    <name evidence="3" type="ORF">BC751_2718</name>
</gene>
<dbReference type="Pfam" id="PF13349">
    <property type="entry name" value="DUF4097"/>
    <property type="match status" value="1"/>
</dbReference>
<evidence type="ECO:0000313" key="4">
    <source>
        <dbReference type="Proteomes" id="UP000292209"/>
    </source>
</evidence>
<dbReference type="Proteomes" id="UP000292209">
    <property type="component" value="Unassembled WGS sequence"/>
</dbReference>
<accession>A0A4Q7PA98</accession>
<dbReference type="AlphaFoldDB" id="A0A4Q7PA98"/>
<comment type="caution">
    <text evidence="3">The sequence shown here is derived from an EMBL/GenBank/DDBJ whole genome shotgun (WGS) entry which is preliminary data.</text>
</comment>
<feature type="domain" description="DUF4097" evidence="2">
    <location>
        <begin position="93"/>
        <end position="324"/>
    </location>
</feature>
<protein>
    <submittedName>
        <fullName evidence="3">Putative adhesin</fullName>
    </submittedName>
</protein>
<keyword evidence="1" id="KW-0812">Transmembrane</keyword>
<sequence>MVVKLLQVAQEMNKAVYFITGILGMGILLSSCTVSEKTYTKDYEETFSDIKEIELDGRFLEVSYEGREGEPEVFMNAFLEVPESSGVDIKFRKSGSKLKIEVVGDATFSGWNFGSRFNGFISLIGPDEIKLNFTNTSGTIDVMHVKHDKIDLRVNSGSIKLSELEVDDMRLEASSGNISGEGLYGDIHAQVNSGQIRLSEVVGNIEAKGSSGNLRFENVEGRVDAKVNSGSIRLEGVKELGNLSATSGSIRADNSGLGPETKLNANSGSVQIQTYSNLEDFNFDLSASSGSVKVGDRDSGKNVKIDNGSAHTIKGSVSSGSIRINN</sequence>
<keyword evidence="4" id="KW-1185">Reference proteome</keyword>
<evidence type="ECO:0000259" key="2">
    <source>
        <dbReference type="Pfam" id="PF13349"/>
    </source>
</evidence>
<keyword evidence="1" id="KW-1133">Transmembrane helix</keyword>
<dbReference type="PROSITE" id="PS51257">
    <property type="entry name" value="PROKAR_LIPOPROTEIN"/>
    <property type="match status" value="1"/>
</dbReference>
<evidence type="ECO:0000313" key="3">
    <source>
        <dbReference type="EMBL" id="RZS97121.1"/>
    </source>
</evidence>
<feature type="transmembrane region" description="Helical" evidence="1">
    <location>
        <begin position="15"/>
        <end position="34"/>
    </location>
</feature>
<name>A0A4Q7PA98_9BACT</name>
<organism evidence="3 4">
    <name type="scientific">Cecembia calidifontis</name>
    <dbReference type="NCBI Taxonomy" id="1187080"/>
    <lineage>
        <taxon>Bacteria</taxon>
        <taxon>Pseudomonadati</taxon>
        <taxon>Bacteroidota</taxon>
        <taxon>Cytophagia</taxon>
        <taxon>Cytophagales</taxon>
        <taxon>Cyclobacteriaceae</taxon>
        <taxon>Cecembia</taxon>
    </lineage>
</organism>